<evidence type="ECO:0000313" key="1">
    <source>
        <dbReference type="EMBL" id="CAG8805555.1"/>
    </source>
</evidence>
<name>A0A9N9PAB7_9GLOM</name>
<dbReference type="EMBL" id="CAJVPZ010077602">
    <property type="protein sequence ID" value="CAG8805555.1"/>
    <property type="molecule type" value="Genomic_DNA"/>
</dbReference>
<keyword evidence="2" id="KW-1185">Reference proteome</keyword>
<dbReference type="Proteomes" id="UP000789396">
    <property type="component" value="Unassembled WGS sequence"/>
</dbReference>
<organism evidence="1 2">
    <name type="scientific">Racocetra fulgida</name>
    <dbReference type="NCBI Taxonomy" id="60492"/>
    <lineage>
        <taxon>Eukaryota</taxon>
        <taxon>Fungi</taxon>
        <taxon>Fungi incertae sedis</taxon>
        <taxon>Mucoromycota</taxon>
        <taxon>Glomeromycotina</taxon>
        <taxon>Glomeromycetes</taxon>
        <taxon>Diversisporales</taxon>
        <taxon>Gigasporaceae</taxon>
        <taxon>Racocetra</taxon>
    </lineage>
</organism>
<dbReference type="AlphaFoldDB" id="A0A9N9PAB7"/>
<comment type="caution">
    <text evidence="1">The sequence shown here is derived from an EMBL/GenBank/DDBJ whole genome shotgun (WGS) entry which is preliminary data.</text>
</comment>
<feature type="non-terminal residue" evidence="1">
    <location>
        <position position="40"/>
    </location>
</feature>
<protein>
    <submittedName>
        <fullName evidence="1">552_t:CDS:1</fullName>
    </submittedName>
</protein>
<sequence length="40" mass="4182">IGESLSASINESLDLTTNKGSTTIISKDSDTKIKEKGVVT</sequence>
<reference evidence="1" key="1">
    <citation type="submission" date="2021-06" db="EMBL/GenBank/DDBJ databases">
        <authorList>
            <person name="Kallberg Y."/>
            <person name="Tangrot J."/>
            <person name="Rosling A."/>
        </authorList>
    </citation>
    <scope>NUCLEOTIDE SEQUENCE</scope>
    <source>
        <strain evidence="1">IN212</strain>
    </source>
</reference>
<evidence type="ECO:0000313" key="2">
    <source>
        <dbReference type="Proteomes" id="UP000789396"/>
    </source>
</evidence>
<proteinExistence type="predicted"/>
<accession>A0A9N9PAB7</accession>
<gene>
    <name evidence="1" type="ORF">RFULGI_LOCUS18179</name>
</gene>